<proteinExistence type="predicted"/>
<evidence type="ECO:0000313" key="2">
    <source>
        <dbReference type="Proteomes" id="UP001231109"/>
    </source>
</evidence>
<dbReference type="Gene3D" id="1.25.10.10">
    <property type="entry name" value="Leucine-rich Repeat Variant"/>
    <property type="match status" value="1"/>
</dbReference>
<protein>
    <submittedName>
        <fullName evidence="1">DUF5691 domain-containing protein</fullName>
    </submittedName>
</protein>
<name>A0ABT9HWI7_9GAMM</name>
<dbReference type="Pfam" id="PF18944">
    <property type="entry name" value="DUF5691"/>
    <property type="match status" value="1"/>
</dbReference>
<dbReference type="InterPro" id="IPR011989">
    <property type="entry name" value="ARM-like"/>
</dbReference>
<dbReference type="RefSeq" id="WP_305973910.1">
    <property type="nucleotide sequence ID" value="NZ_JAPJDZ010000005.1"/>
</dbReference>
<accession>A0ABT9HWI7</accession>
<keyword evidence="2" id="KW-1185">Reference proteome</keyword>
<sequence length="511" mass="57393">MSLLQQLATQALIGSERTSPSLPPAQGALGELLSEMKTTTELPDTLVLRAAGVLSIGALAGFEPLTVAPTHSPSPLASRPIPDNKTLLNTLQEILDDAPQPLWVEALQALARCEMQLPPRLLPAFLNHGARHKELRPHLAPVVGERGFWLAGLNPDWAYLFSQSQVLEEHLWETGTREQRTAFLQLQRQQDPAAARQRLQDALGDTDARERALLTETLRTGLTLEDEPLLNRLLGDRSKEVRQVAADLLAGLSASGYVQRMIDRVKPQLVSERKLLRKTLTLEPPETFDPDWKQDAIEESRAQSEPLGQRGWWLYQLARTLPLSWWEQATGFTPAELLKWARGSDWSLALLRAWHHALLREANRTWAGALLAQPSTKEFSFDGFKLINLLSANEQEDFWLALLDAGQKQIAHGDLLARVVQSRGLETQVSTQLARKVFQRIKKDLADDQSKWDYTLRNSLVDFACLIPPDCFADAIHGWPVDQPNTQFFADTVARVLRVIEQRKVLIEHLS</sequence>
<gene>
    <name evidence="1" type="ORF">ORJ04_03670</name>
</gene>
<dbReference type="InterPro" id="IPR043746">
    <property type="entry name" value="DUF5691"/>
</dbReference>
<dbReference type="EMBL" id="JAPJDZ010000005">
    <property type="protein sequence ID" value="MDP5135046.1"/>
    <property type="molecule type" value="Genomic_DNA"/>
</dbReference>
<reference evidence="1 2" key="1">
    <citation type="submission" date="2022-11" db="EMBL/GenBank/DDBJ databases">
        <title>Viruses from the air-sea interface of a natural surface slick.</title>
        <authorList>
            <person name="Rahlff J."/>
            <person name="Holmfeldt K."/>
        </authorList>
    </citation>
    <scope>NUCLEOTIDE SEQUENCE [LARGE SCALE GENOMIC DNA]</scope>
    <source>
        <strain evidence="1 2">SMS4</strain>
    </source>
</reference>
<organism evidence="1 2">
    <name type="scientific">Rheinheimera baltica</name>
    <dbReference type="NCBI Taxonomy" id="67576"/>
    <lineage>
        <taxon>Bacteria</taxon>
        <taxon>Pseudomonadati</taxon>
        <taxon>Pseudomonadota</taxon>
        <taxon>Gammaproteobacteria</taxon>
        <taxon>Chromatiales</taxon>
        <taxon>Chromatiaceae</taxon>
        <taxon>Rheinheimera</taxon>
    </lineage>
</organism>
<evidence type="ECO:0000313" key="1">
    <source>
        <dbReference type="EMBL" id="MDP5135046.1"/>
    </source>
</evidence>
<dbReference type="SUPFAM" id="SSF48371">
    <property type="entry name" value="ARM repeat"/>
    <property type="match status" value="1"/>
</dbReference>
<dbReference type="InterPro" id="IPR016024">
    <property type="entry name" value="ARM-type_fold"/>
</dbReference>
<dbReference type="Proteomes" id="UP001231109">
    <property type="component" value="Unassembled WGS sequence"/>
</dbReference>
<comment type="caution">
    <text evidence="1">The sequence shown here is derived from an EMBL/GenBank/DDBJ whole genome shotgun (WGS) entry which is preliminary data.</text>
</comment>